<feature type="region of interest" description="Disordered" evidence="1">
    <location>
        <begin position="1"/>
        <end position="29"/>
    </location>
</feature>
<protein>
    <submittedName>
        <fullName evidence="2">Uncharacterized protein</fullName>
    </submittedName>
</protein>
<proteinExistence type="predicted"/>
<feature type="region of interest" description="Disordered" evidence="1">
    <location>
        <begin position="51"/>
        <end position="74"/>
    </location>
</feature>
<feature type="compositionally biased region" description="Low complexity" evidence="1">
    <location>
        <begin position="57"/>
        <end position="70"/>
    </location>
</feature>
<dbReference type="EMBL" id="BQKI01000074">
    <property type="protein sequence ID" value="GJN19933.1"/>
    <property type="molecule type" value="Genomic_DNA"/>
</dbReference>
<accession>A0AAV5E970</accession>
<keyword evidence="3" id="KW-1185">Reference proteome</keyword>
<reference evidence="2" key="2">
    <citation type="submission" date="2021-12" db="EMBL/GenBank/DDBJ databases">
        <title>Resequencing data analysis of finger millet.</title>
        <authorList>
            <person name="Hatakeyama M."/>
            <person name="Aluri S."/>
            <person name="Balachadran M.T."/>
            <person name="Sivarajan S.R."/>
            <person name="Poveda L."/>
            <person name="Shimizu-Inatsugi R."/>
            <person name="Schlapbach R."/>
            <person name="Sreeman S.M."/>
            <person name="Shimizu K.K."/>
        </authorList>
    </citation>
    <scope>NUCLEOTIDE SEQUENCE</scope>
</reference>
<gene>
    <name evidence="2" type="primary">gb07252</name>
    <name evidence="2" type="ORF">PR202_gb07252</name>
</gene>
<evidence type="ECO:0000313" key="3">
    <source>
        <dbReference type="Proteomes" id="UP001054889"/>
    </source>
</evidence>
<evidence type="ECO:0000313" key="2">
    <source>
        <dbReference type="EMBL" id="GJN19933.1"/>
    </source>
</evidence>
<organism evidence="2 3">
    <name type="scientific">Eleusine coracana subsp. coracana</name>
    <dbReference type="NCBI Taxonomy" id="191504"/>
    <lineage>
        <taxon>Eukaryota</taxon>
        <taxon>Viridiplantae</taxon>
        <taxon>Streptophyta</taxon>
        <taxon>Embryophyta</taxon>
        <taxon>Tracheophyta</taxon>
        <taxon>Spermatophyta</taxon>
        <taxon>Magnoliopsida</taxon>
        <taxon>Liliopsida</taxon>
        <taxon>Poales</taxon>
        <taxon>Poaceae</taxon>
        <taxon>PACMAD clade</taxon>
        <taxon>Chloridoideae</taxon>
        <taxon>Cynodonteae</taxon>
        <taxon>Eleusininae</taxon>
        <taxon>Eleusine</taxon>
    </lineage>
</organism>
<evidence type="ECO:0000256" key="1">
    <source>
        <dbReference type="SAM" id="MobiDB-lite"/>
    </source>
</evidence>
<sequence length="149" mass="16431">MKCPMRVAAQPAADRGRGDRALTGSDTDERPEAMLLSRRIICILLLAGRRRPRPDPDLALAANPSLLRRPPSCPRPALSPPSFLLRLLYAASTLPEAAIWEGPRRGRPRKLREASGVAVAGSQGEARGEKISEWKRRKGEGFARCRLHH</sequence>
<comment type="caution">
    <text evidence="2">The sequence shown here is derived from an EMBL/GenBank/DDBJ whole genome shotgun (WGS) entry which is preliminary data.</text>
</comment>
<dbReference type="Proteomes" id="UP001054889">
    <property type="component" value="Unassembled WGS sequence"/>
</dbReference>
<reference evidence="2" key="1">
    <citation type="journal article" date="2018" name="DNA Res.">
        <title>Multiple hybrid de novo genome assembly of finger millet, an orphan allotetraploid crop.</title>
        <authorList>
            <person name="Hatakeyama M."/>
            <person name="Aluri S."/>
            <person name="Balachadran M.T."/>
            <person name="Sivarajan S.R."/>
            <person name="Patrignani A."/>
            <person name="Gruter S."/>
            <person name="Poveda L."/>
            <person name="Shimizu-Inatsugi R."/>
            <person name="Baeten J."/>
            <person name="Francoijs K.J."/>
            <person name="Nataraja K.N."/>
            <person name="Reddy Y.A.N."/>
            <person name="Phadnis S."/>
            <person name="Ravikumar R.L."/>
            <person name="Schlapbach R."/>
            <person name="Sreeman S.M."/>
            <person name="Shimizu K.K."/>
        </authorList>
    </citation>
    <scope>NUCLEOTIDE SEQUENCE</scope>
</reference>
<dbReference type="AlphaFoldDB" id="A0AAV5E970"/>
<name>A0AAV5E970_ELECO</name>